<accession>A0A5B7CL83</accession>
<dbReference type="AlphaFoldDB" id="A0A5B7CL83"/>
<comment type="caution">
    <text evidence="1">The sequence shown here is derived from an EMBL/GenBank/DDBJ whole genome shotgun (WGS) entry which is preliminary data.</text>
</comment>
<protein>
    <submittedName>
        <fullName evidence="1">Uncharacterized protein</fullName>
    </submittedName>
</protein>
<dbReference type="EMBL" id="VSRR010000058">
    <property type="protein sequence ID" value="MPC09166.1"/>
    <property type="molecule type" value="Genomic_DNA"/>
</dbReference>
<organism evidence="1 2">
    <name type="scientific">Portunus trituberculatus</name>
    <name type="common">Swimming crab</name>
    <name type="synonym">Neptunus trituberculatus</name>
    <dbReference type="NCBI Taxonomy" id="210409"/>
    <lineage>
        <taxon>Eukaryota</taxon>
        <taxon>Metazoa</taxon>
        <taxon>Ecdysozoa</taxon>
        <taxon>Arthropoda</taxon>
        <taxon>Crustacea</taxon>
        <taxon>Multicrustacea</taxon>
        <taxon>Malacostraca</taxon>
        <taxon>Eumalacostraca</taxon>
        <taxon>Eucarida</taxon>
        <taxon>Decapoda</taxon>
        <taxon>Pleocyemata</taxon>
        <taxon>Brachyura</taxon>
        <taxon>Eubrachyura</taxon>
        <taxon>Portunoidea</taxon>
        <taxon>Portunidae</taxon>
        <taxon>Portuninae</taxon>
        <taxon>Portunus</taxon>
    </lineage>
</organism>
<sequence length="64" mass="7192">MMRGAKYPRGADCVLEIKSDMYLRNVRMGRGTDHPVIAQQLCRGSAISYNCKSAIITCQDDRLN</sequence>
<reference evidence="1 2" key="1">
    <citation type="submission" date="2019-05" db="EMBL/GenBank/DDBJ databases">
        <title>Another draft genome of Portunus trituberculatus and its Hox gene families provides insights of decapod evolution.</title>
        <authorList>
            <person name="Jeong J.-H."/>
            <person name="Song I."/>
            <person name="Kim S."/>
            <person name="Choi T."/>
            <person name="Kim D."/>
            <person name="Ryu S."/>
            <person name="Kim W."/>
        </authorList>
    </citation>
    <scope>NUCLEOTIDE SEQUENCE [LARGE SCALE GENOMIC DNA]</scope>
    <source>
        <tissue evidence="1">Muscle</tissue>
    </source>
</reference>
<proteinExistence type="predicted"/>
<gene>
    <name evidence="1" type="ORF">E2C01_001770</name>
</gene>
<dbReference type="Proteomes" id="UP000324222">
    <property type="component" value="Unassembled WGS sequence"/>
</dbReference>
<keyword evidence="2" id="KW-1185">Reference proteome</keyword>
<name>A0A5B7CL83_PORTR</name>
<evidence type="ECO:0000313" key="1">
    <source>
        <dbReference type="EMBL" id="MPC09166.1"/>
    </source>
</evidence>
<evidence type="ECO:0000313" key="2">
    <source>
        <dbReference type="Proteomes" id="UP000324222"/>
    </source>
</evidence>